<evidence type="ECO:0000313" key="2">
    <source>
        <dbReference type="EMBL" id="ELZ19926.1"/>
    </source>
</evidence>
<proteinExistence type="predicted"/>
<dbReference type="EMBL" id="AOIU01000048">
    <property type="protein sequence ID" value="ELZ19926.1"/>
    <property type="molecule type" value="Genomic_DNA"/>
</dbReference>
<evidence type="ECO:0000313" key="3">
    <source>
        <dbReference type="Proteomes" id="UP000011626"/>
    </source>
</evidence>
<dbReference type="InterPro" id="IPR025187">
    <property type="entry name" value="DUF4112"/>
</dbReference>
<protein>
    <recommendedName>
        <fullName evidence="4">DUF4112 domain-containing protein</fullName>
    </recommendedName>
</protein>
<dbReference type="PANTHER" id="PTHR35519:SF2">
    <property type="entry name" value="PH DOMAIN PROTEIN"/>
    <property type="match status" value="1"/>
</dbReference>
<accession>M0C9G9</accession>
<gene>
    <name evidence="2" type="ORF">C475_21549</name>
</gene>
<evidence type="ECO:0000256" key="1">
    <source>
        <dbReference type="SAM" id="Phobius"/>
    </source>
</evidence>
<dbReference type="Pfam" id="PF13430">
    <property type="entry name" value="DUF4112"/>
    <property type="match status" value="1"/>
</dbReference>
<comment type="caution">
    <text evidence="2">The sequence shown here is derived from an EMBL/GenBank/DDBJ whole genome shotgun (WGS) entry which is preliminary data.</text>
</comment>
<dbReference type="RefSeq" id="WP_006885973.1">
    <property type="nucleotide sequence ID" value="NZ_AOIU01000048.1"/>
</dbReference>
<keyword evidence="1" id="KW-0812">Transmembrane</keyword>
<keyword evidence="1" id="KW-0472">Membrane</keyword>
<keyword evidence="3" id="KW-1185">Reference proteome</keyword>
<sequence>MANVLRGSTTQTTDAPEAAPLERARSVATLLDESVRVPVVGYRVGLDPLLGIAPISGDVIAAVVSLYIVYAGVRIGVPKRKLVWMLGRVGVDLAVGSIPIVGTLVDAVWKNNKRNVAVIESHVESA</sequence>
<dbReference type="OrthoDB" id="156248at2157"/>
<dbReference type="AlphaFoldDB" id="M0C9G9"/>
<dbReference type="PANTHER" id="PTHR35519">
    <property type="entry name" value="MEMBRANE PROTEINS"/>
    <property type="match status" value="1"/>
</dbReference>
<feature type="transmembrane region" description="Helical" evidence="1">
    <location>
        <begin position="49"/>
        <end position="70"/>
    </location>
</feature>
<keyword evidence="1" id="KW-1133">Transmembrane helix</keyword>
<evidence type="ECO:0008006" key="4">
    <source>
        <dbReference type="Google" id="ProtNLM"/>
    </source>
</evidence>
<dbReference type="Proteomes" id="UP000011626">
    <property type="component" value="Unassembled WGS sequence"/>
</dbReference>
<reference evidence="2 3" key="1">
    <citation type="journal article" date="2014" name="PLoS Genet.">
        <title>Phylogenetically driven sequencing of extremely halophilic archaea reveals strategies for static and dynamic osmo-response.</title>
        <authorList>
            <person name="Becker E.A."/>
            <person name="Seitzer P.M."/>
            <person name="Tritt A."/>
            <person name="Larsen D."/>
            <person name="Krusor M."/>
            <person name="Yao A.I."/>
            <person name="Wu D."/>
            <person name="Madern D."/>
            <person name="Eisen J.A."/>
            <person name="Darling A.E."/>
            <person name="Facciotti M.T."/>
        </authorList>
    </citation>
    <scope>NUCLEOTIDE SEQUENCE [LARGE SCALE GENOMIC DNA]</scope>
    <source>
        <strain evidence="2 3">2-9-1</strain>
    </source>
</reference>
<organism evidence="2 3">
    <name type="scientific">Halosimplex carlsbadense 2-9-1</name>
    <dbReference type="NCBI Taxonomy" id="797114"/>
    <lineage>
        <taxon>Archaea</taxon>
        <taxon>Methanobacteriati</taxon>
        <taxon>Methanobacteriota</taxon>
        <taxon>Stenosarchaea group</taxon>
        <taxon>Halobacteria</taxon>
        <taxon>Halobacteriales</taxon>
        <taxon>Haloarculaceae</taxon>
        <taxon>Halosimplex</taxon>
    </lineage>
</organism>
<name>M0C9G9_9EURY</name>
<dbReference type="eggNOG" id="arCOG10153">
    <property type="taxonomic scope" value="Archaea"/>
</dbReference>